<gene>
    <name evidence="2" type="ORF">RF55_22679</name>
</gene>
<dbReference type="OrthoDB" id="7701337at2759"/>
<evidence type="ECO:0000313" key="3">
    <source>
        <dbReference type="Proteomes" id="UP000036403"/>
    </source>
</evidence>
<dbReference type="EMBL" id="LBMM01024800">
    <property type="protein sequence ID" value="KMQ82514.1"/>
    <property type="molecule type" value="Genomic_DNA"/>
</dbReference>
<evidence type="ECO:0008006" key="4">
    <source>
        <dbReference type="Google" id="ProtNLM"/>
    </source>
</evidence>
<reference evidence="2 3" key="1">
    <citation type="submission" date="2015-04" db="EMBL/GenBank/DDBJ databases">
        <title>Lasius niger genome sequencing.</title>
        <authorList>
            <person name="Konorov E.A."/>
            <person name="Nikitin M.A."/>
            <person name="Kirill M.V."/>
            <person name="Chang P."/>
        </authorList>
    </citation>
    <scope>NUCLEOTIDE SEQUENCE [LARGE SCALE GENOMIC DNA]</scope>
    <source>
        <tissue evidence="2">Whole</tissue>
    </source>
</reference>
<sequence>MGGMIMGIRRKGEIEVGEIEIAEEGMMTGTLKRGEEEWRIVGIYVNEDLERKIEGLKKWMEESEEEGRRVVIGGDFNARTGEMGGRVNMGEDEEIIKSRNSKDKKINREGRRLVEVLEETGWSIINGNEGVWEKIERLEIGEDIDSAHHPVIWWIKREGDWKKKRKVRQKGRRGVWNEKGREKFRREIGGIETGGEEEETGEEIEKMNERIKKALKECEKGEGKEERRKGGWWDKECVEKKKEVRLKLRRWRRGEEERGRYREEKREYKEMCERRKKEEGERLIRKAGEARTESKVWEIVNRERRKGKGVDEGIQMKEWKEYFMG</sequence>
<dbReference type="Gene3D" id="3.60.10.10">
    <property type="entry name" value="Endonuclease/exonuclease/phosphatase"/>
    <property type="match status" value="1"/>
</dbReference>
<keyword evidence="3" id="KW-1185">Reference proteome</keyword>
<feature type="coiled-coil region" evidence="1">
    <location>
        <begin position="197"/>
        <end position="224"/>
    </location>
</feature>
<keyword evidence="1" id="KW-0175">Coiled coil</keyword>
<evidence type="ECO:0000313" key="2">
    <source>
        <dbReference type="EMBL" id="KMQ82514.1"/>
    </source>
</evidence>
<accession>A0A0J7JWP0</accession>
<protein>
    <recommendedName>
        <fullName evidence="4">Endonuclease/exonuclease/phosphatase domain-containing protein</fullName>
    </recommendedName>
</protein>
<dbReference type="InterPro" id="IPR036691">
    <property type="entry name" value="Endo/exonu/phosph_ase_sf"/>
</dbReference>
<dbReference type="PaxDb" id="67767-A0A0J7JWP0"/>
<comment type="caution">
    <text evidence="2">The sequence shown here is derived from an EMBL/GenBank/DDBJ whole genome shotgun (WGS) entry which is preliminary data.</text>
</comment>
<organism evidence="2 3">
    <name type="scientific">Lasius niger</name>
    <name type="common">Black garden ant</name>
    <dbReference type="NCBI Taxonomy" id="67767"/>
    <lineage>
        <taxon>Eukaryota</taxon>
        <taxon>Metazoa</taxon>
        <taxon>Ecdysozoa</taxon>
        <taxon>Arthropoda</taxon>
        <taxon>Hexapoda</taxon>
        <taxon>Insecta</taxon>
        <taxon>Pterygota</taxon>
        <taxon>Neoptera</taxon>
        <taxon>Endopterygota</taxon>
        <taxon>Hymenoptera</taxon>
        <taxon>Apocrita</taxon>
        <taxon>Aculeata</taxon>
        <taxon>Formicoidea</taxon>
        <taxon>Formicidae</taxon>
        <taxon>Formicinae</taxon>
        <taxon>Lasius</taxon>
        <taxon>Lasius</taxon>
    </lineage>
</organism>
<dbReference type="Proteomes" id="UP000036403">
    <property type="component" value="Unassembled WGS sequence"/>
</dbReference>
<dbReference type="AlphaFoldDB" id="A0A0J7JWP0"/>
<feature type="non-terminal residue" evidence="2">
    <location>
        <position position="325"/>
    </location>
</feature>
<dbReference type="SUPFAM" id="SSF56219">
    <property type="entry name" value="DNase I-like"/>
    <property type="match status" value="1"/>
</dbReference>
<dbReference type="STRING" id="67767.A0A0J7JWP0"/>
<evidence type="ECO:0000256" key="1">
    <source>
        <dbReference type="SAM" id="Coils"/>
    </source>
</evidence>
<proteinExistence type="predicted"/>
<name>A0A0J7JWP0_LASNI</name>